<dbReference type="AlphaFoldDB" id="A0A4Q0MJG2"/>
<dbReference type="Proteomes" id="UP000289708">
    <property type="component" value="Unassembled WGS sequence"/>
</dbReference>
<sequence length="100" mass="10951">MTKTLVAFASVLLLSGTAAIAAEWPAFNKLDTDGNGQIDRIEYQKNVGALKIEYAPNFAAMDDDNNNGVDEDEWVSAEKLTKSYTARCREASASWCKDAK</sequence>
<dbReference type="PROSITE" id="PS50222">
    <property type="entry name" value="EF_HAND_2"/>
    <property type="match status" value="1"/>
</dbReference>
<proteinExistence type="predicted"/>
<comment type="caution">
    <text evidence="3">The sequence shown here is derived from an EMBL/GenBank/DDBJ whole genome shotgun (WGS) entry which is preliminary data.</text>
</comment>
<dbReference type="Gene3D" id="1.10.238.10">
    <property type="entry name" value="EF-hand"/>
    <property type="match status" value="1"/>
</dbReference>
<dbReference type="RefSeq" id="WP_128777150.1">
    <property type="nucleotide sequence ID" value="NZ_RYFI01000007.1"/>
</dbReference>
<evidence type="ECO:0000259" key="2">
    <source>
        <dbReference type="PROSITE" id="PS50222"/>
    </source>
</evidence>
<dbReference type="GO" id="GO:0005509">
    <property type="term" value="F:calcium ion binding"/>
    <property type="evidence" value="ECO:0007669"/>
    <property type="project" value="InterPro"/>
</dbReference>
<accession>A0A4Q0MJG2</accession>
<feature type="chain" id="PRO_5020333755" description="EF-hand domain-containing protein" evidence="1">
    <location>
        <begin position="22"/>
        <end position="100"/>
    </location>
</feature>
<dbReference type="InterPro" id="IPR011992">
    <property type="entry name" value="EF-hand-dom_pair"/>
</dbReference>
<dbReference type="EMBL" id="RYFI01000007">
    <property type="protein sequence ID" value="RXF73704.1"/>
    <property type="molecule type" value="Genomic_DNA"/>
</dbReference>
<dbReference type="SUPFAM" id="SSF47473">
    <property type="entry name" value="EF-hand"/>
    <property type="match status" value="1"/>
</dbReference>
<gene>
    <name evidence="3" type="ORF">EK403_08930</name>
</gene>
<organism evidence="3 4">
    <name type="scientific">Hansschlegelia zhihuaiae</name>
    <dbReference type="NCBI Taxonomy" id="405005"/>
    <lineage>
        <taxon>Bacteria</taxon>
        <taxon>Pseudomonadati</taxon>
        <taxon>Pseudomonadota</taxon>
        <taxon>Alphaproteobacteria</taxon>
        <taxon>Hyphomicrobiales</taxon>
        <taxon>Methylopilaceae</taxon>
        <taxon>Hansschlegelia</taxon>
    </lineage>
</organism>
<feature type="domain" description="EF-hand" evidence="2">
    <location>
        <begin position="26"/>
        <end position="53"/>
    </location>
</feature>
<dbReference type="OrthoDB" id="8450861at2"/>
<feature type="signal peptide" evidence="1">
    <location>
        <begin position="1"/>
        <end position="21"/>
    </location>
</feature>
<keyword evidence="4" id="KW-1185">Reference proteome</keyword>
<dbReference type="PROSITE" id="PS00018">
    <property type="entry name" value="EF_HAND_1"/>
    <property type="match status" value="1"/>
</dbReference>
<evidence type="ECO:0000313" key="4">
    <source>
        <dbReference type="Proteomes" id="UP000289708"/>
    </source>
</evidence>
<name>A0A4Q0MJG2_9HYPH</name>
<dbReference type="InterPro" id="IPR018247">
    <property type="entry name" value="EF_Hand_1_Ca_BS"/>
</dbReference>
<reference evidence="3 4" key="1">
    <citation type="submission" date="2018-12" db="EMBL/GenBank/DDBJ databases">
        <title>bacterium Hansschlegelia zhihuaiae S113.</title>
        <authorList>
            <person name="He J."/>
        </authorList>
    </citation>
    <scope>NUCLEOTIDE SEQUENCE [LARGE SCALE GENOMIC DNA]</scope>
    <source>
        <strain evidence="3 4">S 113</strain>
    </source>
</reference>
<protein>
    <recommendedName>
        <fullName evidence="2">EF-hand domain-containing protein</fullName>
    </recommendedName>
</protein>
<dbReference type="InterPro" id="IPR002048">
    <property type="entry name" value="EF_hand_dom"/>
</dbReference>
<dbReference type="Pfam" id="PF13202">
    <property type="entry name" value="EF-hand_5"/>
    <property type="match status" value="1"/>
</dbReference>
<evidence type="ECO:0000313" key="3">
    <source>
        <dbReference type="EMBL" id="RXF73704.1"/>
    </source>
</evidence>
<evidence type="ECO:0000256" key="1">
    <source>
        <dbReference type="SAM" id="SignalP"/>
    </source>
</evidence>
<keyword evidence="1" id="KW-0732">Signal</keyword>